<dbReference type="GO" id="GO:0004055">
    <property type="term" value="F:argininosuccinate synthase activity"/>
    <property type="evidence" value="ECO:0007669"/>
    <property type="project" value="UniProtKB-EC"/>
</dbReference>
<dbReference type="InterPro" id="IPR048268">
    <property type="entry name" value="Arginosuc_syn_C"/>
</dbReference>
<dbReference type="SUPFAM" id="SSF50978">
    <property type="entry name" value="WD40 repeat-like"/>
    <property type="match status" value="1"/>
</dbReference>
<comment type="caution">
    <text evidence="17">The sequence shown here is derived from an EMBL/GenBank/DDBJ whole genome shotgun (WGS) entry which is preliminary data.</text>
</comment>
<evidence type="ECO:0000256" key="12">
    <source>
        <dbReference type="ARBA" id="ARBA00022840"/>
    </source>
</evidence>
<dbReference type="SUPFAM" id="SSF52402">
    <property type="entry name" value="Adenine nucleotide alpha hydrolases-like"/>
    <property type="match status" value="1"/>
</dbReference>
<dbReference type="PANTHER" id="PTHR11587">
    <property type="entry name" value="ARGININOSUCCINATE SYNTHASE"/>
    <property type="match status" value="1"/>
</dbReference>
<dbReference type="HAMAP" id="MF_00005">
    <property type="entry name" value="Arg_succ_synth_type1"/>
    <property type="match status" value="1"/>
</dbReference>
<dbReference type="GO" id="GO:0005975">
    <property type="term" value="P:carbohydrate metabolic process"/>
    <property type="evidence" value="ECO:0007669"/>
    <property type="project" value="InterPro"/>
</dbReference>
<dbReference type="GO" id="GO:0005524">
    <property type="term" value="F:ATP binding"/>
    <property type="evidence" value="ECO:0007669"/>
    <property type="project" value="UniProtKB-KW"/>
</dbReference>
<evidence type="ECO:0000256" key="5">
    <source>
        <dbReference type="ARBA" id="ARBA00022571"/>
    </source>
</evidence>
<dbReference type="PRINTS" id="PR00131">
    <property type="entry name" value="GLHYDRLASE1"/>
</dbReference>
<dbReference type="Pfam" id="PF00400">
    <property type="entry name" value="WD40"/>
    <property type="match status" value="4"/>
</dbReference>
<evidence type="ECO:0000256" key="2">
    <source>
        <dbReference type="ARBA" id="ARBA00010838"/>
    </source>
</evidence>
<dbReference type="SUPFAM" id="SSF69864">
    <property type="entry name" value="Argininosuccinate synthetase, C-terminal domain"/>
    <property type="match status" value="1"/>
</dbReference>
<dbReference type="SUPFAM" id="SSF51445">
    <property type="entry name" value="(Trans)glycosidases"/>
    <property type="match status" value="1"/>
</dbReference>
<evidence type="ECO:0000259" key="16">
    <source>
        <dbReference type="Pfam" id="PF20979"/>
    </source>
</evidence>
<evidence type="ECO:0000259" key="15">
    <source>
        <dbReference type="Pfam" id="PF00764"/>
    </source>
</evidence>
<dbReference type="InterPro" id="IPR017853">
    <property type="entry name" value="GH"/>
</dbReference>
<dbReference type="InterPro" id="IPR001360">
    <property type="entry name" value="Glyco_hydro_1"/>
</dbReference>
<evidence type="ECO:0000256" key="7">
    <source>
        <dbReference type="ARBA" id="ARBA00022598"/>
    </source>
</evidence>
<dbReference type="Pfam" id="PF00232">
    <property type="entry name" value="Glyco_hydro_1"/>
    <property type="match status" value="1"/>
</dbReference>
<dbReference type="InterPro" id="IPR019775">
    <property type="entry name" value="WD40_repeat_CS"/>
</dbReference>
<feature type="repeat" description="WD" evidence="14">
    <location>
        <begin position="43"/>
        <end position="86"/>
    </location>
</feature>
<organism evidence="17 18">
    <name type="scientific">Malus domestica</name>
    <name type="common">Apple</name>
    <name type="synonym">Pyrus malus</name>
    <dbReference type="NCBI Taxonomy" id="3750"/>
    <lineage>
        <taxon>Eukaryota</taxon>
        <taxon>Viridiplantae</taxon>
        <taxon>Streptophyta</taxon>
        <taxon>Embryophyta</taxon>
        <taxon>Tracheophyta</taxon>
        <taxon>Spermatophyta</taxon>
        <taxon>Magnoliopsida</taxon>
        <taxon>eudicotyledons</taxon>
        <taxon>Gunneridae</taxon>
        <taxon>Pentapetalae</taxon>
        <taxon>rosids</taxon>
        <taxon>fabids</taxon>
        <taxon>Rosales</taxon>
        <taxon>Rosaceae</taxon>
        <taxon>Amygdaloideae</taxon>
        <taxon>Maleae</taxon>
        <taxon>Malus</taxon>
    </lineage>
</organism>
<evidence type="ECO:0000313" key="17">
    <source>
        <dbReference type="EMBL" id="RXH77805.1"/>
    </source>
</evidence>
<protein>
    <recommendedName>
        <fullName evidence="4">argininosuccinate synthase</fullName>
        <ecNumber evidence="4">6.3.4.5</ecNumber>
    </recommendedName>
    <alternativeName>
        <fullName evidence="13">Citrulline--aspartate ligase</fullName>
    </alternativeName>
</protein>
<dbReference type="InterPro" id="IPR014729">
    <property type="entry name" value="Rossmann-like_a/b/a_fold"/>
</dbReference>
<keyword evidence="12" id="KW-0067">ATP-binding</keyword>
<dbReference type="FunFam" id="3.40.50.620:FF:000019">
    <property type="entry name" value="Argininosuccinate synthase"/>
    <property type="match status" value="1"/>
</dbReference>
<dbReference type="NCBIfam" id="TIGR00032">
    <property type="entry name" value="argG"/>
    <property type="match status" value="1"/>
</dbReference>
<keyword evidence="10" id="KW-0547">Nucleotide-binding</keyword>
<dbReference type="Gene3D" id="3.40.50.620">
    <property type="entry name" value="HUPs"/>
    <property type="match status" value="1"/>
</dbReference>
<dbReference type="InterPro" id="IPR001518">
    <property type="entry name" value="Arginosuc_synth"/>
</dbReference>
<dbReference type="PRINTS" id="PR00320">
    <property type="entry name" value="GPROTEINBRPT"/>
</dbReference>
<dbReference type="PROSITE" id="PS50082">
    <property type="entry name" value="WD_REPEATS_2"/>
    <property type="match status" value="3"/>
</dbReference>
<dbReference type="InterPro" id="IPR036322">
    <property type="entry name" value="WD40_repeat_dom_sf"/>
</dbReference>
<dbReference type="Gene3D" id="2.130.10.10">
    <property type="entry name" value="YVTN repeat-like/Quinoprotein amine dehydrogenase"/>
    <property type="match status" value="2"/>
</dbReference>
<dbReference type="CDD" id="cd01999">
    <property type="entry name" value="ASS"/>
    <property type="match status" value="1"/>
</dbReference>
<dbReference type="GO" id="GO:0000050">
    <property type="term" value="P:urea cycle"/>
    <property type="evidence" value="ECO:0007669"/>
    <property type="project" value="TreeGrafter"/>
</dbReference>
<dbReference type="SMART" id="SM00320">
    <property type="entry name" value="WD40"/>
    <property type="match status" value="3"/>
</dbReference>
<name>A0A498I6V0_MALDO</name>
<dbReference type="InterPro" id="IPR048267">
    <property type="entry name" value="Arginosuc_syn_N"/>
</dbReference>
<dbReference type="GO" id="GO:0005737">
    <property type="term" value="C:cytoplasm"/>
    <property type="evidence" value="ECO:0007669"/>
    <property type="project" value="TreeGrafter"/>
</dbReference>
<feature type="repeat" description="WD" evidence="14">
    <location>
        <begin position="1"/>
        <end position="24"/>
    </location>
</feature>
<dbReference type="GO" id="GO:0004553">
    <property type="term" value="F:hydrolase activity, hydrolyzing O-glycosyl compounds"/>
    <property type="evidence" value="ECO:0007669"/>
    <property type="project" value="InterPro"/>
</dbReference>
<evidence type="ECO:0000256" key="11">
    <source>
        <dbReference type="ARBA" id="ARBA00022801"/>
    </source>
</evidence>
<keyword evidence="5" id="KW-0055">Arginine biosynthesis</keyword>
<comment type="similarity">
    <text evidence="2">Belongs to the glycosyl hydrolase 1 family.</text>
</comment>
<proteinExistence type="inferred from homology"/>
<dbReference type="GO" id="GO:0006526">
    <property type="term" value="P:L-arginine biosynthetic process"/>
    <property type="evidence" value="ECO:0007669"/>
    <property type="project" value="UniProtKB-UniPathway"/>
</dbReference>
<dbReference type="GO" id="GO:0000053">
    <property type="term" value="P:argininosuccinate metabolic process"/>
    <property type="evidence" value="ECO:0007669"/>
    <property type="project" value="TreeGrafter"/>
</dbReference>
<dbReference type="EMBL" id="RDQH01000340">
    <property type="protein sequence ID" value="RXH77805.1"/>
    <property type="molecule type" value="Genomic_DNA"/>
</dbReference>
<evidence type="ECO:0000313" key="18">
    <source>
        <dbReference type="Proteomes" id="UP000290289"/>
    </source>
</evidence>
<dbReference type="Pfam" id="PF00764">
    <property type="entry name" value="Arginosuc_synth"/>
    <property type="match status" value="1"/>
</dbReference>
<evidence type="ECO:0000256" key="9">
    <source>
        <dbReference type="ARBA" id="ARBA00022737"/>
    </source>
</evidence>
<dbReference type="InterPro" id="IPR018223">
    <property type="entry name" value="Arginosuc_synth_CS"/>
</dbReference>
<dbReference type="InterPro" id="IPR001680">
    <property type="entry name" value="WD40_rpt"/>
</dbReference>
<dbReference type="NCBIfam" id="NF001770">
    <property type="entry name" value="PRK00509.1"/>
    <property type="match status" value="1"/>
</dbReference>
<evidence type="ECO:0000256" key="14">
    <source>
        <dbReference type="PROSITE-ProRule" id="PRU00221"/>
    </source>
</evidence>
<dbReference type="Proteomes" id="UP000290289">
    <property type="component" value="Chromosome 14"/>
</dbReference>
<comment type="pathway">
    <text evidence="1">Amino-acid biosynthesis; L-arginine biosynthesis; L-arginine from L-ornithine and carbamoyl phosphate: step 2/3.</text>
</comment>
<dbReference type="EC" id="6.3.4.5" evidence="4"/>
<evidence type="ECO:0000256" key="10">
    <source>
        <dbReference type="ARBA" id="ARBA00022741"/>
    </source>
</evidence>
<evidence type="ECO:0000256" key="1">
    <source>
        <dbReference type="ARBA" id="ARBA00004967"/>
    </source>
</evidence>
<sequence>MLLLDDGSLLVSGSDDGMICVWNLISLLDVENVESFPSPLHYSTEHKSSIAGLLTTSGISSPVLISSSLDGSCKVWDLVLGNLMHTLVYPPGITAVALHPKKQLIFSGSIDGRIFVNKLEIGLVEDYLVGAEDQSPVLKGHNGSVTALTFSKSGLISASEDCTICIWDISSCEIIRRFNHQKAAATMAQLKSMSACSAANLTFHAPKRESYPYHGRVCCPGKLSSFQELGARKSELQGNAFAVTSGNGSVRAHNKQVIRAVLPTYSETEVSGSTKERGLRGKLNKVVLAYSGGLDTSVIVPWLRENYGCDVVCFTADVGQGIKELDGLEKKAKASGASQLVVKDLKEEFVKEYIFPCLRAGAIYERKYLLGTSMARPVIAKAMVDVAKEVGADAVAHGCTGKGNDQACLPIQSVRFELTFFALNPKLNVVAPWREWDITGREDAIEYAKKHNVPVPVTKKSIYSRDGNLWHLSHEGDILEDPENEPKKDMFMLTVDPEDAPNKPEYVEIGIVSGIPVSVNGKELSPASLLDHLNQIGGKHGIGRVDMVENRLVGMKSRGVYETPGGTILFAAARELESLTLDRETMQVKDSLALKYAELVYAGRWFDPLRESLDSFMEEISKTTTGSVTLKLYKGSVTVTSRKSPYGLYRQDISSFESGDIYDQADAAGFIRLYGLPIRVMEFLPPWLRILQGMCAIAFIIASLSQGFCISNMKKGINLSAYVDAADVNAESEFQPLQNASNPKELKVKRSDFPSDFVFGVTTAAAQMEGSAKEAGRGPSVWDYYVEKFPERIADHTNMFTAIDSYKRYKEEVKGLKDLGVDSHRFSISWTRILPRGTLSGGVNQEGIDHYNNFIDELIKNDITPFVTILHFDPPQALTDKYGGILNRSFVKDFKDYSKLCFKLYGDRVKNWITINEPWIMAKMGYDKGVGPPGRCSVQTVFPCTNGGNSATEPYIASHHLLLAHASAVKLYRKKFQEKQGGQIGICLVGQFVKPYSSSAEDKAAARRIIDFELGWFMEPLVYGSYPKSMRRLVKDRLPNFTEKEKKMIMGSLDFVGINYYTTRYGRNNPADPQTPISYSNDPLALVSITNANGTQIGPQAEGSRFVYSYPQGLQQLLKFMMKKYRHPKIYIAEHGITEAMDDKLRLSDALKDPHRIQSILRHLYWIKKAIKSGVNVKGYFHYTLSDNFEWGEGYIPRFGLYYVDYKDNLKRIPKESAKWLPKFLKGEA</sequence>
<dbReference type="STRING" id="3750.A0A498I6V0"/>
<evidence type="ECO:0000256" key="6">
    <source>
        <dbReference type="ARBA" id="ARBA00022574"/>
    </source>
</evidence>
<accession>A0A498I6V0</accession>
<feature type="domain" description="Arginosuccinate synthase-like N-terminal" evidence="15">
    <location>
        <begin position="285"/>
        <end position="454"/>
    </location>
</feature>
<dbReference type="UniPathway" id="UPA00068">
    <property type="reaction ID" value="UER00113"/>
</dbReference>
<dbReference type="PROSITE" id="PS00564">
    <property type="entry name" value="ARGININOSUCCIN_SYN_1"/>
    <property type="match status" value="1"/>
</dbReference>
<dbReference type="InterPro" id="IPR023434">
    <property type="entry name" value="Arginosuc_synth_type_1_subfam"/>
</dbReference>
<keyword evidence="8" id="KW-0028">Amino-acid biosynthesis</keyword>
<dbReference type="Gene3D" id="3.90.1260.10">
    <property type="entry name" value="Argininosuccinate synthetase, chain A, domain 2"/>
    <property type="match status" value="1"/>
</dbReference>
<dbReference type="InterPro" id="IPR015943">
    <property type="entry name" value="WD40/YVTN_repeat-like_dom_sf"/>
</dbReference>
<dbReference type="Gene3D" id="3.20.20.80">
    <property type="entry name" value="Glycosidases"/>
    <property type="match status" value="1"/>
</dbReference>
<gene>
    <name evidence="17" type="ORF">DVH24_039776</name>
</gene>
<dbReference type="PANTHER" id="PTHR11587:SF2">
    <property type="entry name" value="ARGININOSUCCINATE SYNTHASE"/>
    <property type="match status" value="1"/>
</dbReference>
<evidence type="ECO:0000256" key="8">
    <source>
        <dbReference type="ARBA" id="ARBA00022605"/>
    </source>
</evidence>
<dbReference type="PROSITE" id="PS50294">
    <property type="entry name" value="WD_REPEATS_REGION"/>
    <property type="match status" value="1"/>
</dbReference>
<evidence type="ECO:0000256" key="4">
    <source>
        <dbReference type="ARBA" id="ARBA00012286"/>
    </source>
</evidence>
<dbReference type="InterPro" id="IPR024074">
    <property type="entry name" value="AS_cat/multimer_dom_body"/>
</dbReference>
<keyword evidence="9" id="KW-0677">Repeat</keyword>
<feature type="repeat" description="WD" evidence="14">
    <location>
        <begin position="138"/>
        <end position="177"/>
    </location>
</feature>
<keyword evidence="11" id="KW-0378">Hydrolase</keyword>
<evidence type="ECO:0000256" key="13">
    <source>
        <dbReference type="ARBA" id="ARBA00029916"/>
    </source>
</evidence>
<keyword evidence="18" id="KW-1185">Reference proteome</keyword>
<dbReference type="PROSITE" id="PS00678">
    <property type="entry name" value="WD_REPEATS_1"/>
    <property type="match status" value="3"/>
</dbReference>
<evidence type="ECO:0000256" key="3">
    <source>
        <dbReference type="ARBA" id="ARBA00011881"/>
    </source>
</evidence>
<reference evidence="17 18" key="1">
    <citation type="submission" date="2018-10" db="EMBL/GenBank/DDBJ databases">
        <title>A high-quality apple genome assembly.</title>
        <authorList>
            <person name="Hu J."/>
        </authorList>
    </citation>
    <scope>NUCLEOTIDE SEQUENCE [LARGE SCALE GENOMIC DNA]</scope>
    <source>
        <strain evidence="18">cv. HFTH1</strain>
        <tissue evidence="17">Young leaf</tissue>
    </source>
</reference>
<dbReference type="Pfam" id="PF20979">
    <property type="entry name" value="Arginosuc_syn_C"/>
    <property type="match status" value="1"/>
</dbReference>
<dbReference type="InterPro" id="IPR020472">
    <property type="entry name" value="WD40_PAC1"/>
</dbReference>
<feature type="domain" description="Arginosuccinate synthase C-terminal" evidence="16">
    <location>
        <begin position="463"/>
        <end position="680"/>
    </location>
</feature>
<dbReference type="AlphaFoldDB" id="A0A498I6V0"/>
<dbReference type="FunFam" id="3.20.20.80:FF:000022">
    <property type="entry name" value="Beta-glucosidase 11"/>
    <property type="match status" value="1"/>
</dbReference>
<keyword evidence="6 14" id="KW-0853">WD repeat</keyword>
<dbReference type="FunFam" id="3.90.1260.10:FF:000007">
    <property type="entry name" value="Argininosuccinate synthase"/>
    <property type="match status" value="1"/>
</dbReference>
<keyword evidence="7" id="KW-0436">Ligase</keyword>
<comment type="subunit">
    <text evidence="3">Homotetramer.</text>
</comment>